<dbReference type="RefSeq" id="WP_183948995.1">
    <property type="nucleotide sequence ID" value="NZ_JACHHX010000017.1"/>
</dbReference>
<dbReference type="AlphaFoldDB" id="A0A7W7Y1E6"/>
<evidence type="ECO:0000313" key="2">
    <source>
        <dbReference type="Proteomes" id="UP000519004"/>
    </source>
</evidence>
<dbReference type="InterPro" id="IPR042268">
    <property type="entry name" value="BamC_C"/>
</dbReference>
<protein>
    <submittedName>
        <fullName evidence="1">Putative lipoprotein</fullName>
    </submittedName>
</protein>
<evidence type="ECO:0000313" key="1">
    <source>
        <dbReference type="EMBL" id="MBB5016328.1"/>
    </source>
</evidence>
<name>A0A7W7Y1E6_9GAMM</name>
<organism evidence="1 2">
    <name type="scientific">Rehaibacterium terrae</name>
    <dbReference type="NCBI Taxonomy" id="1341696"/>
    <lineage>
        <taxon>Bacteria</taxon>
        <taxon>Pseudomonadati</taxon>
        <taxon>Pseudomonadota</taxon>
        <taxon>Gammaproteobacteria</taxon>
        <taxon>Lysobacterales</taxon>
        <taxon>Lysobacteraceae</taxon>
        <taxon>Rehaibacterium</taxon>
    </lineage>
</organism>
<dbReference type="Proteomes" id="UP000519004">
    <property type="component" value="Unassembled WGS sequence"/>
</dbReference>
<reference evidence="1 2" key="1">
    <citation type="submission" date="2020-08" db="EMBL/GenBank/DDBJ databases">
        <title>Genomic Encyclopedia of Type Strains, Phase IV (KMG-IV): sequencing the most valuable type-strain genomes for metagenomic binning, comparative biology and taxonomic classification.</title>
        <authorList>
            <person name="Goeker M."/>
        </authorList>
    </citation>
    <scope>NUCLEOTIDE SEQUENCE [LARGE SCALE GENOMIC DNA]</scope>
    <source>
        <strain evidence="1 2">DSM 25897</strain>
    </source>
</reference>
<comment type="caution">
    <text evidence="1">The sequence shown here is derived from an EMBL/GenBank/DDBJ whole genome shotgun (WGS) entry which is preliminary data.</text>
</comment>
<accession>A0A7W7Y1E6</accession>
<dbReference type="EMBL" id="JACHHX010000017">
    <property type="protein sequence ID" value="MBB5016328.1"/>
    <property type="molecule type" value="Genomic_DNA"/>
</dbReference>
<gene>
    <name evidence="1" type="ORF">HNQ58_002241</name>
</gene>
<sequence>MSLVPATPRKLLMVALAVAVAGSSGCSWFRGKSDYELSPESRPLEVPPDLTLPRTDPAMQVPEVRAAAPAAQAVQAASGFTVADSADSVWRRIGLALERIDGVTIVNRAQLIGSYEVQYQGQSFLVRAQADGEATRVLAVGADGQPLSSGPAAQLLGLLRQRIG</sequence>
<keyword evidence="2" id="KW-1185">Reference proteome</keyword>
<keyword evidence="1" id="KW-0449">Lipoprotein</keyword>
<dbReference type="Gene3D" id="3.30.310.170">
    <property type="entry name" value="Outer membrane protein assembly factor BamC"/>
    <property type="match status" value="1"/>
</dbReference>
<proteinExistence type="predicted"/>